<feature type="transmembrane region" description="Helical" evidence="11">
    <location>
        <begin position="38"/>
        <end position="57"/>
    </location>
</feature>
<feature type="transmembrane region" description="Helical" evidence="11">
    <location>
        <begin position="78"/>
        <end position="97"/>
    </location>
</feature>
<feature type="compositionally biased region" description="Basic and acidic residues" evidence="10">
    <location>
        <begin position="150"/>
        <end position="167"/>
    </location>
</feature>
<keyword evidence="15" id="KW-1185">Reference proteome</keyword>
<dbReference type="GO" id="GO:0006882">
    <property type="term" value="P:intracellular zinc ion homeostasis"/>
    <property type="evidence" value="ECO:0007669"/>
    <property type="project" value="TreeGrafter"/>
</dbReference>
<evidence type="ECO:0000256" key="9">
    <source>
        <dbReference type="ARBA" id="ARBA00048349"/>
    </source>
</evidence>
<evidence type="ECO:0000256" key="4">
    <source>
        <dbReference type="ARBA" id="ARBA00022449"/>
    </source>
</evidence>
<keyword evidence="3" id="KW-0813">Transport</keyword>
<dbReference type="Gene3D" id="1.20.1510.10">
    <property type="entry name" value="Cation efflux protein transmembrane domain"/>
    <property type="match status" value="1"/>
</dbReference>
<name>A0A8J9ZML4_BRALA</name>
<evidence type="ECO:0000256" key="2">
    <source>
        <dbReference type="ARBA" id="ARBA00008873"/>
    </source>
</evidence>
<dbReference type="GO" id="GO:0015297">
    <property type="term" value="F:antiporter activity"/>
    <property type="evidence" value="ECO:0007669"/>
    <property type="project" value="UniProtKB-KW"/>
</dbReference>
<dbReference type="SUPFAM" id="SSF161111">
    <property type="entry name" value="Cation efflux protein transmembrane domain-like"/>
    <property type="match status" value="1"/>
</dbReference>
<organism evidence="14 15">
    <name type="scientific">Branchiostoma lanceolatum</name>
    <name type="common">Common lancelet</name>
    <name type="synonym">Amphioxus lanceolatum</name>
    <dbReference type="NCBI Taxonomy" id="7740"/>
    <lineage>
        <taxon>Eukaryota</taxon>
        <taxon>Metazoa</taxon>
        <taxon>Chordata</taxon>
        <taxon>Cephalochordata</taxon>
        <taxon>Leptocardii</taxon>
        <taxon>Amphioxiformes</taxon>
        <taxon>Branchiostomatidae</taxon>
        <taxon>Branchiostoma</taxon>
    </lineage>
</organism>
<dbReference type="EMBL" id="OV696688">
    <property type="protein sequence ID" value="CAH1257022.1"/>
    <property type="molecule type" value="Genomic_DNA"/>
</dbReference>
<evidence type="ECO:0000313" key="15">
    <source>
        <dbReference type="Proteomes" id="UP000838412"/>
    </source>
</evidence>
<feature type="compositionally biased region" description="Polar residues" evidence="10">
    <location>
        <begin position="557"/>
        <end position="574"/>
    </location>
</feature>
<keyword evidence="8 11" id="KW-0472">Membrane</keyword>
<dbReference type="InterPro" id="IPR002524">
    <property type="entry name" value="Cation_efflux"/>
</dbReference>
<gene>
    <name evidence="14" type="primary">SLC30A1</name>
    <name evidence="14" type="ORF">BLAG_LOCUS15086</name>
</gene>
<feature type="region of interest" description="Disordered" evidence="10">
    <location>
        <begin position="557"/>
        <end position="592"/>
    </location>
</feature>
<dbReference type="InterPro" id="IPR036837">
    <property type="entry name" value="Cation_efflux_CTD_sf"/>
</dbReference>
<evidence type="ECO:0000256" key="3">
    <source>
        <dbReference type="ARBA" id="ARBA00022448"/>
    </source>
</evidence>
<keyword evidence="4" id="KW-0050">Antiport</keyword>
<dbReference type="GO" id="GO:0005385">
    <property type="term" value="F:zinc ion transmembrane transporter activity"/>
    <property type="evidence" value="ECO:0007669"/>
    <property type="project" value="TreeGrafter"/>
</dbReference>
<comment type="subcellular location">
    <subcellularLocation>
        <location evidence="1">Membrane</location>
        <topology evidence="1">Multi-pass membrane protein</topology>
    </subcellularLocation>
</comment>
<feature type="domain" description="Cation efflux protein transmembrane" evidence="12">
    <location>
        <begin position="14"/>
        <end position="289"/>
    </location>
</feature>
<accession>A0A8J9ZML4</accession>
<keyword evidence="5 11" id="KW-0812">Transmembrane</keyword>
<feature type="transmembrane region" description="Helical" evidence="11">
    <location>
        <begin position="113"/>
        <end position="137"/>
    </location>
</feature>
<evidence type="ECO:0000313" key="14">
    <source>
        <dbReference type="EMBL" id="CAH1257022.1"/>
    </source>
</evidence>
<dbReference type="InterPro" id="IPR058533">
    <property type="entry name" value="Cation_efflux_TM"/>
</dbReference>
<evidence type="ECO:0000259" key="13">
    <source>
        <dbReference type="Pfam" id="PF16916"/>
    </source>
</evidence>
<dbReference type="InterPro" id="IPR027470">
    <property type="entry name" value="Cation_efflux_CTD"/>
</dbReference>
<feature type="transmembrane region" description="Helical" evidence="11">
    <location>
        <begin position="12"/>
        <end position="32"/>
    </location>
</feature>
<feature type="transmembrane region" description="Helical" evidence="11">
    <location>
        <begin position="229"/>
        <end position="252"/>
    </location>
</feature>
<sequence length="657" mass="71959">MGRYNGKTCRLMTLIVLTGLFFVVEIIVGYAIKSMALVADSFHCLSDMVSLIVGLSAMRFSKKRVVHLNTFGWVRAEVLGGLVNSIFLLALCFSILVESFKRLIMPEVVETPLLMIIIGGVSLAFYIFGLGLLRGLIVGRHSHLHSKQNPAERERAGPAETGSRELVSETDSGFDVDQTGDPDIRRDSDNQLTRRESHSSIDSDMDTSVCRPQNDYVVTDATEMNLQGVFLHVLGDALSSLIIVINALIIMFLEGDWTKYCDPVLSILMVVIVIATTVPLLRSSASILLQSVPPSVRMEKLRTKLMQIPGIVNIHEFHVWPLTGEKIVATLHVVFLSPLNYMEISLEIKDLLHDQGIHSATIQPEFSQDVKRSCQCLLDCKTTCRPNQCCGPKGCTTDADGQLGTQEQASIRRVLFPCLGSPHPEDDVFIQAGVAGRRASLNEEYISSDQASLPQSSTNTTSDALCSDQLTRSSDNCMDQSSAASFSLSGYSRSRRSVVSNNSNSSAAVVVESTTQTNGDIVVSSLPCLGMQQTNLSPPTSMLEMVQSSPNLHDDTFSTNSDLGDTKCSSTGGSSERLKHRHMSPKNIGPWQTHGIRHVKSLEQLEESVKEDALALRNAKSGHFGMVDEKTRKRFKGVQHTVHLHDNDSSCKTESSA</sequence>
<comment type="similarity">
    <text evidence="2">Belongs to the cation diffusion facilitator (CDF) transporter (TC 2.A.4) family. SLC30A subfamily.</text>
</comment>
<keyword evidence="6" id="KW-0862">Zinc</keyword>
<feature type="transmembrane region" description="Helical" evidence="11">
    <location>
        <begin position="264"/>
        <end position="281"/>
    </location>
</feature>
<evidence type="ECO:0000256" key="8">
    <source>
        <dbReference type="ARBA" id="ARBA00023136"/>
    </source>
</evidence>
<feature type="domain" description="Cation efflux protein cytoplasmic" evidence="13">
    <location>
        <begin position="293"/>
        <end position="365"/>
    </location>
</feature>
<dbReference type="Pfam" id="PF16916">
    <property type="entry name" value="ZT_dimer"/>
    <property type="match status" value="1"/>
</dbReference>
<evidence type="ECO:0000256" key="7">
    <source>
        <dbReference type="ARBA" id="ARBA00022989"/>
    </source>
</evidence>
<keyword evidence="7 11" id="KW-1133">Transmembrane helix</keyword>
<dbReference type="InterPro" id="IPR027469">
    <property type="entry name" value="Cation_efflux_TMD_sf"/>
</dbReference>
<protein>
    <submittedName>
        <fullName evidence="14">SLC30A1 protein</fullName>
    </submittedName>
</protein>
<dbReference type="GO" id="GO:0016020">
    <property type="term" value="C:membrane"/>
    <property type="evidence" value="ECO:0007669"/>
    <property type="project" value="UniProtKB-SubCell"/>
</dbReference>
<dbReference type="SUPFAM" id="SSF160240">
    <property type="entry name" value="Cation efflux protein cytoplasmic domain-like"/>
    <property type="match status" value="1"/>
</dbReference>
<evidence type="ECO:0000259" key="12">
    <source>
        <dbReference type="Pfam" id="PF01545"/>
    </source>
</evidence>
<evidence type="ECO:0000256" key="11">
    <source>
        <dbReference type="SAM" id="Phobius"/>
    </source>
</evidence>
<feature type="compositionally biased region" description="Basic and acidic residues" evidence="10">
    <location>
        <begin position="182"/>
        <end position="201"/>
    </location>
</feature>
<evidence type="ECO:0000256" key="10">
    <source>
        <dbReference type="SAM" id="MobiDB-lite"/>
    </source>
</evidence>
<reference evidence="14" key="1">
    <citation type="submission" date="2022-01" db="EMBL/GenBank/DDBJ databases">
        <authorList>
            <person name="Braso-Vives M."/>
        </authorList>
    </citation>
    <scope>NUCLEOTIDE SEQUENCE</scope>
</reference>
<dbReference type="OrthoDB" id="29444at2759"/>
<dbReference type="Proteomes" id="UP000838412">
    <property type="component" value="Chromosome 3"/>
</dbReference>
<evidence type="ECO:0000256" key="5">
    <source>
        <dbReference type="ARBA" id="ARBA00022692"/>
    </source>
</evidence>
<feature type="region of interest" description="Disordered" evidence="10">
    <location>
        <begin position="147"/>
        <end position="208"/>
    </location>
</feature>
<dbReference type="NCBIfam" id="TIGR01297">
    <property type="entry name" value="CDF"/>
    <property type="match status" value="1"/>
</dbReference>
<dbReference type="GO" id="GO:0010312">
    <property type="term" value="P:detoxification of zinc ion"/>
    <property type="evidence" value="ECO:0007669"/>
    <property type="project" value="TreeGrafter"/>
</dbReference>
<dbReference type="AlphaFoldDB" id="A0A8J9ZML4"/>
<dbReference type="PANTHER" id="PTHR45820:SF4">
    <property type="entry name" value="ZINC TRANSPORTER 63C, ISOFORM F"/>
    <property type="match status" value="1"/>
</dbReference>
<dbReference type="PANTHER" id="PTHR45820">
    <property type="entry name" value="FI23527P1"/>
    <property type="match status" value="1"/>
</dbReference>
<proteinExistence type="inferred from homology"/>
<comment type="catalytic activity">
    <reaction evidence="9">
        <text>Zn(2+)(in) + 2 H(+)(out) = Zn(2+)(out) + 2 H(+)(in)</text>
        <dbReference type="Rhea" id="RHEA:72627"/>
        <dbReference type="ChEBI" id="CHEBI:15378"/>
        <dbReference type="ChEBI" id="CHEBI:29105"/>
    </reaction>
</comment>
<dbReference type="Pfam" id="PF01545">
    <property type="entry name" value="Cation_efflux"/>
    <property type="match status" value="1"/>
</dbReference>
<evidence type="ECO:0000256" key="1">
    <source>
        <dbReference type="ARBA" id="ARBA00004141"/>
    </source>
</evidence>
<evidence type="ECO:0000256" key="6">
    <source>
        <dbReference type="ARBA" id="ARBA00022833"/>
    </source>
</evidence>